<proteinExistence type="predicted"/>
<dbReference type="EMBL" id="AQGW01000020">
    <property type="protein sequence ID" value="MBE0382837.1"/>
    <property type="molecule type" value="Genomic_DNA"/>
</dbReference>
<protein>
    <submittedName>
        <fullName evidence="1">Uncharacterized protein</fullName>
    </submittedName>
</protein>
<evidence type="ECO:0000313" key="2">
    <source>
        <dbReference type="Proteomes" id="UP000615003"/>
    </source>
</evidence>
<gene>
    <name evidence="1" type="ORF">PCARR_a1090</name>
</gene>
<accession>A0ABR9EQK3</accession>
<name>A0ABR9EQK3_PSEVC</name>
<comment type="caution">
    <text evidence="1">The sequence shown here is derived from an EMBL/GenBank/DDBJ whole genome shotgun (WGS) entry which is preliminary data.</text>
</comment>
<sequence>MLIIAFIGVVFAAHLHFWRVLNENFLTQVATRLAPQNN</sequence>
<keyword evidence="2" id="KW-1185">Reference proteome</keyword>
<dbReference type="Proteomes" id="UP000615003">
    <property type="component" value="Unassembled WGS sequence"/>
</dbReference>
<evidence type="ECO:0000313" key="1">
    <source>
        <dbReference type="EMBL" id="MBE0382837.1"/>
    </source>
</evidence>
<organism evidence="1 2">
    <name type="scientific">Pseudoalteromonas carrageenovora IAM 12662</name>
    <dbReference type="NCBI Taxonomy" id="1314868"/>
    <lineage>
        <taxon>Bacteria</taxon>
        <taxon>Pseudomonadati</taxon>
        <taxon>Pseudomonadota</taxon>
        <taxon>Gammaproteobacteria</taxon>
        <taxon>Alteromonadales</taxon>
        <taxon>Pseudoalteromonadaceae</taxon>
        <taxon>Pseudoalteromonas</taxon>
    </lineage>
</organism>
<reference evidence="1 2" key="1">
    <citation type="submission" date="2015-06" db="EMBL/GenBank/DDBJ databases">
        <title>Genome sequence of Pseudoalteromonas carrageenovora.</title>
        <authorList>
            <person name="Xie B.-B."/>
            <person name="Rong J.-C."/>
            <person name="Qin Q.-L."/>
            <person name="Zhang Y.-Z."/>
        </authorList>
    </citation>
    <scope>NUCLEOTIDE SEQUENCE [LARGE SCALE GENOMIC DNA]</scope>
    <source>
        <strain evidence="1 2">IAM 12662</strain>
    </source>
</reference>